<evidence type="ECO:0000256" key="1">
    <source>
        <dbReference type="ARBA" id="ARBA00010716"/>
    </source>
</evidence>
<evidence type="ECO:0000313" key="7">
    <source>
        <dbReference type="EMBL" id="MBO9153085.1"/>
    </source>
</evidence>
<dbReference type="PANTHER" id="PTHR11113">
    <property type="entry name" value="N-ACETYLGLUCOSAMINE-6-PHOSPHATE DEACETYLASE"/>
    <property type="match status" value="1"/>
</dbReference>
<dbReference type="InterPro" id="IPR011059">
    <property type="entry name" value="Metal-dep_hydrolase_composite"/>
</dbReference>
<dbReference type="InterPro" id="IPR006680">
    <property type="entry name" value="Amidohydro-rel"/>
</dbReference>
<dbReference type="SUPFAM" id="SSF51556">
    <property type="entry name" value="Metallo-dependent hydrolases"/>
    <property type="match status" value="1"/>
</dbReference>
<dbReference type="PIRSF" id="PIRSF038994">
    <property type="entry name" value="NagA"/>
    <property type="match status" value="1"/>
</dbReference>
<protein>
    <submittedName>
        <fullName evidence="7">N-acetylglucosamine-6-phosphate deacetylase</fullName>
        <ecNumber evidence="7">3.5.1.25</ecNumber>
    </submittedName>
</protein>
<dbReference type="GO" id="GO:0008448">
    <property type="term" value="F:N-acetylglucosamine-6-phosphate deacetylase activity"/>
    <property type="evidence" value="ECO:0007669"/>
    <property type="project" value="UniProtKB-EC"/>
</dbReference>
<evidence type="ECO:0000256" key="5">
    <source>
        <dbReference type="PIRNR" id="PIRNR038994"/>
    </source>
</evidence>
<gene>
    <name evidence="7" type="primary">nagA</name>
    <name evidence="7" type="ORF">J7I43_12740</name>
</gene>
<dbReference type="EMBL" id="JAGHKP010000002">
    <property type="protein sequence ID" value="MBO9153085.1"/>
    <property type="molecule type" value="Genomic_DNA"/>
</dbReference>
<dbReference type="PANTHER" id="PTHR11113:SF14">
    <property type="entry name" value="N-ACETYLGLUCOSAMINE-6-PHOSPHATE DEACETYLASE"/>
    <property type="match status" value="1"/>
</dbReference>
<evidence type="ECO:0000256" key="4">
    <source>
        <dbReference type="ARBA" id="ARBA00023277"/>
    </source>
</evidence>
<dbReference type="EC" id="3.5.1.25" evidence="7"/>
<evidence type="ECO:0000259" key="6">
    <source>
        <dbReference type="Pfam" id="PF01979"/>
    </source>
</evidence>
<reference evidence="8" key="1">
    <citation type="submission" date="2021-03" db="EMBL/GenBank/DDBJ databases">
        <title>Assistant Professor.</title>
        <authorList>
            <person name="Huq M.A."/>
        </authorList>
    </citation>
    <scope>NUCLEOTIDE SEQUENCE [LARGE SCALE GENOMIC DNA]</scope>
    <source>
        <strain evidence="8">MAH-28</strain>
    </source>
</reference>
<dbReference type="InterPro" id="IPR003764">
    <property type="entry name" value="GlcNAc_6-P_deAcase"/>
</dbReference>
<keyword evidence="2" id="KW-0479">Metal-binding</keyword>
<sequence length="368" mass="39635">MLTALTHAVIYTGKEELKGKALLLENGIVKGWTDEQNIPSDFHIINQNGRRIAPGLLDLQIYGGGGLLFADSPSSAALKTISDALLKTGTTGFLLTLATNEMSVFEKAIDTVRDHPHPALLGLHLEGPYINPVKRGAHIASCIKRPTLEEVKNLLDRAQGAIKMMTLAPEMCDPAVIDLLLANQVIVSAGHSNATFSEAADGFKRGIQTATHLFNAMSPFHHRDTGLPGAVYQNHTAYASIIPDGIHVSYEALSVSKKLMGERLFIITDAVEASNGAYTHVFTGDRYTLPDGTLSGSALTQLRGVANCEKYAGISLPEALRMASTYPARLIGHPERGVIAPGQPAYLTIFDDQFKPQGTYIKGEFFEG</sequence>
<proteinExistence type="inferred from homology"/>
<dbReference type="Gene3D" id="2.30.40.10">
    <property type="entry name" value="Urease, subunit C, domain 1"/>
    <property type="match status" value="1"/>
</dbReference>
<evidence type="ECO:0000313" key="8">
    <source>
        <dbReference type="Proteomes" id="UP000679126"/>
    </source>
</evidence>
<dbReference type="InterPro" id="IPR032466">
    <property type="entry name" value="Metal_Hydrolase"/>
</dbReference>
<keyword evidence="8" id="KW-1185">Reference proteome</keyword>
<feature type="domain" description="Amidohydrolase-related" evidence="6">
    <location>
        <begin position="52"/>
        <end position="364"/>
    </location>
</feature>
<name>A0ABS3YF52_9BACT</name>
<dbReference type="NCBIfam" id="TIGR00221">
    <property type="entry name" value="nagA"/>
    <property type="match status" value="1"/>
</dbReference>
<dbReference type="RefSeq" id="WP_209146059.1">
    <property type="nucleotide sequence ID" value="NZ_JAGHKP010000002.1"/>
</dbReference>
<comment type="caution">
    <text evidence="7">The sequence shown here is derived from an EMBL/GenBank/DDBJ whole genome shotgun (WGS) entry which is preliminary data.</text>
</comment>
<evidence type="ECO:0000256" key="2">
    <source>
        <dbReference type="ARBA" id="ARBA00022723"/>
    </source>
</evidence>
<evidence type="ECO:0000256" key="3">
    <source>
        <dbReference type="ARBA" id="ARBA00022801"/>
    </source>
</evidence>
<keyword evidence="4 5" id="KW-0119">Carbohydrate metabolism</keyword>
<organism evidence="7 8">
    <name type="scientific">Chitinophaga chungangae</name>
    <dbReference type="NCBI Taxonomy" id="2821488"/>
    <lineage>
        <taxon>Bacteria</taxon>
        <taxon>Pseudomonadati</taxon>
        <taxon>Bacteroidota</taxon>
        <taxon>Chitinophagia</taxon>
        <taxon>Chitinophagales</taxon>
        <taxon>Chitinophagaceae</taxon>
        <taxon>Chitinophaga</taxon>
    </lineage>
</organism>
<dbReference type="SUPFAM" id="SSF51338">
    <property type="entry name" value="Composite domain of metallo-dependent hydrolases"/>
    <property type="match status" value="1"/>
</dbReference>
<dbReference type="Pfam" id="PF01979">
    <property type="entry name" value="Amidohydro_1"/>
    <property type="match status" value="1"/>
</dbReference>
<dbReference type="Proteomes" id="UP000679126">
    <property type="component" value="Unassembled WGS sequence"/>
</dbReference>
<dbReference type="Gene3D" id="3.20.20.140">
    <property type="entry name" value="Metal-dependent hydrolases"/>
    <property type="match status" value="1"/>
</dbReference>
<comment type="similarity">
    <text evidence="1 5">Belongs to the metallo-dependent hydrolases superfamily. NagA family.</text>
</comment>
<keyword evidence="3 5" id="KW-0378">Hydrolase</keyword>
<accession>A0ABS3YF52</accession>